<reference evidence="2 3" key="1">
    <citation type="submission" date="2020-06" db="EMBL/GenBank/DDBJ databases">
        <authorList>
            <person name="Li R."/>
            <person name="Bekaert M."/>
        </authorList>
    </citation>
    <scope>NUCLEOTIDE SEQUENCE [LARGE SCALE GENOMIC DNA]</scope>
    <source>
        <strain evidence="3">wild</strain>
    </source>
</reference>
<feature type="compositionally biased region" description="Polar residues" evidence="1">
    <location>
        <begin position="451"/>
        <end position="477"/>
    </location>
</feature>
<evidence type="ECO:0000313" key="3">
    <source>
        <dbReference type="Proteomes" id="UP000507470"/>
    </source>
</evidence>
<accession>A0A6J8AQJ2</accession>
<dbReference type="OrthoDB" id="6160603at2759"/>
<organism evidence="2 3">
    <name type="scientific">Mytilus coruscus</name>
    <name type="common">Sea mussel</name>
    <dbReference type="NCBI Taxonomy" id="42192"/>
    <lineage>
        <taxon>Eukaryota</taxon>
        <taxon>Metazoa</taxon>
        <taxon>Spiralia</taxon>
        <taxon>Lophotrochozoa</taxon>
        <taxon>Mollusca</taxon>
        <taxon>Bivalvia</taxon>
        <taxon>Autobranchia</taxon>
        <taxon>Pteriomorphia</taxon>
        <taxon>Mytilida</taxon>
        <taxon>Mytiloidea</taxon>
        <taxon>Mytilidae</taxon>
        <taxon>Mytilinae</taxon>
        <taxon>Mytilus</taxon>
    </lineage>
</organism>
<evidence type="ECO:0000313" key="2">
    <source>
        <dbReference type="EMBL" id="CAC5370345.1"/>
    </source>
</evidence>
<proteinExistence type="predicted"/>
<keyword evidence="3" id="KW-1185">Reference proteome</keyword>
<dbReference type="AlphaFoldDB" id="A0A6J8AQJ2"/>
<dbReference type="EMBL" id="CACVKT020001687">
    <property type="protein sequence ID" value="CAC5370345.1"/>
    <property type="molecule type" value="Genomic_DNA"/>
</dbReference>
<gene>
    <name evidence="2" type="ORF">MCOR_9233</name>
</gene>
<evidence type="ECO:0000256" key="1">
    <source>
        <dbReference type="SAM" id="MobiDB-lite"/>
    </source>
</evidence>
<sequence>MEIPDKFLTAFNVVISDLNDTPLHDAATNVKTEKLQLLLAFSTWYDVQLDKIDDITLGALQEGKFQFSAKDFDKFYTDINQYLQSIEFRSATSKLAEKNKSVDKVSVFQILTNLIFNLQSDKRKEVKERSEKGTPNIPNKISTEQELNASARGKIRYVSGYVVAKLKYKNSKLLRNTIFAPGKEDTIKRTKLISELLDSLRTTYSDISVTTADPEGLFEIQRKQNKSEGLCNITDCCFNFFLQLEEQCRQLLTYESLLENRSEMYIAVEKTLLEWTEYKKSFFNLPREIFCKEHGIMESELDCSNYCDSKCKICDIMKTLYHNMVTLFVKVSMAQFRRDYLSALKVDKGKALRKKVMEKSKAKTKQLDSNFLQADDSENKHAFHLRLKNELCKKALICDVIPCPQVLKSKSALSEIVPTIDTQNTELPATELPVSLSIIEQPEAYSPQPGPSTATCSSTLQPETDIANQGPLSESDS</sequence>
<dbReference type="Proteomes" id="UP000507470">
    <property type="component" value="Unassembled WGS sequence"/>
</dbReference>
<protein>
    <submittedName>
        <fullName evidence="2">Uncharacterized protein</fullName>
    </submittedName>
</protein>
<name>A0A6J8AQJ2_MYTCO</name>
<feature type="region of interest" description="Disordered" evidence="1">
    <location>
        <begin position="440"/>
        <end position="477"/>
    </location>
</feature>